<dbReference type="AlphaFoldDB" id="A0A6J4I305"/>
<reference evidence="1" key="1">
    <citation type="submission" date="2020-02" db="EMBL/GenBank/DDBJ databases">
        <authorList>
            <person name="Meier V. D."/>
        </authorList>
    </citation>
    <scope>NUCLEOTIDE SEQUENCE</scope>
    <source>
        <strain evidence="1">AVDCRST_MAG08</strain>
    </source>
</reference>
<accession>A0A6J4I305</accession>
<proteinExistence type="predicted"/>
<name>A0A6J4I305_9PROT</name>
<sequence>MEGGRAAQSSPEARFDAITTAQRWEDLPDAFGAFLNGPGAPAQKLERVRRWLTAKVDAGEGTAGLAAVLAKLHRDAGRPLEAVFYLTYARALVLIDGRSCVDRTAPSDKLRNLVTYHSDLDGAFRALPGAGRSAVVDRAVALEAATWQARRRSPNRWLCSGGTDEMRRSVERGVPAGPPMVVPGRLGTQSVVPRDPSYVPTFRGAEDWARDRAELLPHLGDLLFQLARTPRAPS</sequence>
<protein>
    <submittedName>
        <fullName evidence="1">Uncharacterized protein</fullName>
    </submittedName>
</protein>
<gene>
    <name evidence="1" type="ORF">AVDCRST_MAG08-1545</name>
</gene>
<evidence type="ECO:0000313" key="1">
    <source>
        <dbReference type="EMBL" id="CAA9239636.1"/>
    </source>
</evidence>
<organism evidence="1">
    <name type="scientific">uncultured Acetobacteraceae bacterium</name>
    <dbReference type="NCBI Taxonomy" id="169975"/>
    <lineage>
        <taxon>Bacteria</taxon>
        <taxon>Pseudomonadati</taxon>
        <taxon>Pseudomonadota</taxon>
        <taxon>Alphaproteobacteria</taxon>
        <taxon>Acetobacterales</taxon>
        <taxon>Acetobacteraceae</taxon>
        <taxon>environmental samples</taxon>
    </lineage>
</organism>
<dbReference type="EMBL" id="CADCTG010000135">
    <property type="protein sequence ID" value="CAA9239636.1"/>
    <property type="molecule type" value="Genomic_DNA"/>
</dbReference>